<dbReference type="PANTHER" id="PTHR46004">
    <property type="entry name" value="CYCLIC AMP RESPONSE ELEMENT-BINDING PROTEIN A"/>
    <property type="match status" value="1"/>
</dbReference>
<keyword evidence="6" id="KW-0539">Nucleus</keyword>
<protein>
    <recommendedName>
        <fullName evidence="9">BZIP domain-containing protein</fullName>
    </recommendedName>
</protein>
<proteinExistence type="predicted"/>
<evidence type="ECO:0000256" key="7">
    <source>
        <dbReference type="SAM" id="Coils"/>
    </source>
</evidence>
<dbReference type="PROSITE" id="PS50217">
    <property type="entry name" value="BZIP"/>
    <property type="match status" value="1"/>
</dbReference>
<keyword evidence="7" id="KW-0175">Coiled coil</keyword>
<feature type="coiled-coil region" evidence="7">
    <location>
        <begin position="307"/>
        <end position="348"/>
    </location>
</feature>
<keyword evidence="4" id="KW-0010">Activator</keyword>
<evidence type="ECO:0000256" key="8">
    <source>
        <dbReference type="SAM" id="MobiDB-lite"/>
    </source>
</evidence>
<dbReference type="PROSITE" id="PS00036">
    <property type="entry name" value="BZIP_BASIC"/>
    <property type="match status" value="1"/>
</dbReference>
<keyword evidence="3" id="KW-0238">DNA-binding</keyword>
<comment type="subcellular location">
    <subcellularLocation>
        <location evidence="1">Nucleus</location>
    </subcellularLocation>
</comment>
<keyword evidence="2" id="KW-0805">Transcription regulation</keyword>
<dbReference type="InterPro" id="IPR004827">
    <property type="entry name" value="bZIP"/>
</dbReference>
<keyword evidence="5" id="KW-0804">Transcription</keyword>
<keyword evidence="11" id="KW-1185">Reference proteome</keyword>
<evidence type="ECO:0000313" key="10">
    <source>
        <dbReference type="EMBL" id="KAK7604710.1"/>
    </source>
</evidence>
<evidence type="ECO:0000256" key="4">
    <source>
        <dbReference type="ARBA" id="ARBA00023159"/>
    </source>
</evidence>
<evidence type="ECO:0000259" key="9">
    <source>
        <dbReference type="PROSITE" id="PS50217"/>
    </source>
</evidence>
<feature type="compositionally biased region" description="Polar residues" evidence="8">
    <location>
        <begin position="160"/>
        <end position="174"/>
    </location>
</feature>
<organism evidence="10 11">
    <name type="scientific">Parthenolecanium corni</name>
    <dbReference type="NCBI Taxonomy" id="536013"/>
    <lineage>
        <taxon>Eukaryota</taxon>
        <taxon>Metazoa</taxon>
        <taxon>Ecdysozoa</taxon>
        <taxon>Arthropoda</taxon>
        <taxon>Hexapoda</taxon>
        <taxon>Insecta</taxon>
        <taxon>Pterygota</taxon>
        <taxon>Neoptera</taxon>
        <taxon>Paraneoptera</taxon>
        <taxon>Hemiptera</taxon>
        <taxon>Sternorrhyncha</taxon>
        <taxon>Coccoidea</taxon>
        <taxon>Coccidae</taxon>
        <taxon>Parthenolecanium</taxon>
    </lineage>
</organism>
<evidence type="ECO:0000256" key="3">
    <source>
        <dbReference type="ARBA" id="ARBA00023125"/>
    </source>
</evidence>
<dbReference type="SUPFAM" id="SSF57959">
    <property type="entry name" value="Leucine zipper domain"/>
    <property type="match status" value="1"/>
</dbReference>
<dbReference type="FunFam" id="1.20.5.170:FF:000054">
    <property type="entry name" value="Cyclic AMP-responsive element-binding protein 3-like 2"/>
    <property type="match status" value="1"/>
</dbReference>
<dbReference type="GO" id="GO:0000981">
    <property type="term" value="F:DNA-binding transcription factor activity, RNA polymerase II-specific"/>
    <property type="evidence" value="ECO:0007669"/>
    <property type="project" value="TreeGrafter"/>
</dbReference>
<feature type="region of interest" description="Disordered" evidence="8">
    <location>
        <begin position="116"/>
        <end position="174"/>
    </location>
</feature>
<feature type="compositionally biased region" description="Basic residues" evidence="8">
    <location>
        <begin position="140"/>
        <end position="149"/>
    </location>
</feature>
<dbReference type="PANTHER" id="PTHR46004:SF3">
    <property type="entry name" value="CYCLIC AMP RESPONSE ELEMENT-BINDING PROTEIN A"/>
    <property type="match status" value="1"/>
</dbReference>
<gene>
    <name evidence="10" type="ORF">V9T40_005896</name>
</gene>
<dbReference type="GO" id="GO:0035497">
    <property type="term" value="F:cAMP response element binding"/>
    <property type="evidence" value="ECO:0007669"/>
    <property type="project" value="TreeGrafter"/>
</dbReference>
<dbReference type="InterPro" id="IPR046347">
    <property type="entry name" value="bZIP_sf"/>
</dbReference>
<evidence type="ECO:0000256" key="1">
    <source>
        <dbReference type="ARBA" id="ARBA00004123"/>
    </source>
</evidence>
<feature type="compositionally biased region" description="Low complexity" evidence="8">
    <location>
        <begin position="188"/>
        <end position="222"/>
    </location>
</feature>
<reference evidence="10 11" key="1">
    <citation type="submission" date="2024-03" db="EMBL/GenBank/DDBJ databases">
        <title>Adaptation during the transition from Ophiocordyceps entomopathogen to insect associate is accompanied by gene loss and intensified selection.</title>
        <authorList>
            <person name="Ward C.M."/>
            <person name="Onetto C.A."/>
            <person name="Borneman A.R."/>
        </authorList>
    </citation>
    <scope>NUCLEOTIDE SEQUENCE [LARGE SCALE GENOMIC DNA]</scope>
    <source>
        <strain evidence="10">AWRI1</strain>
        <tissue evidence="10">Single Adult Female</tissue>
    </source>
</reference>
<evidence type="ECO:0000256" key="2">
    <source>
        <dbReference type="ARBA" id="ARBA00023015"/>
    </source>
</evidence>
<dbReference type="Pfam" id="PF00170">
    <property type="entry name" value="bZIP_1"/>
    <property type="match status" value="1"/>
</dbReference>
<dbReference type="Gene3D" id="1.20.5.170">
    <property type="match status" value="1"/>
</dbReference>
<dbReference type="GO" id="GO:0005634">
    <property type="term" value="C:nucleus"/>
    <property type="evidence" value="ECO:0007669"/>
    <property type="project" value="UniProtKB-SubCell"/>
</dbReference>
<evidence type="ECO:0000313" key="11">
    <source>
        <dbReference type="Proteomes" id="UP001367676"/>
    </source>
</evidence>
<dbReference type="PRINTS" id="PR00041">
    <property type="entry name" value="LEUZIPPRCREB"/>
</dbReference>
<feature type="compositionally biased region" description="Polar residues" evidence="8">
    <location>
        <begin position="225"/>
        <end position="247"/>
    </location>
</feature>
<evidence type="ECO:0000256" key="6">
    <source>
        <dbReference type="ARBA" id="ARBA00023242"/>
    </source>
</evidence>
<dbReference type="AlphaFoldDB" id="A0AAN9TTD6"/>
<accession>A0AAN9TTD6</accession>
<comment type="caution">
    <text evidence="10">The sequence shown here is derived from an EMBL/GenBank/DDBJ whole genome shotgun (WGS) entry which is preliminary data.</text>
</comment>
<dbReference type="SMART" id="SM00338">
    <property type="entry name" value="BRLZ"/>
    <property type="match status" value="1"/>
</dbReference>
<name>A0AAN9TTD6_9HEMI</name>
<dbReference type="Proteomes" id="UP001367676">
    <property type="component" value="Unassembled WGS sequence"/>
</dbReference>
<dbReference type="EMBL" id="JBBCAQ010000003">
    <property type="protein sequence ID" value="KAK7604710.1"/>
    <property type="molecule type" value="Genomic_DNA"/>
</dbReference>
<sequence length="365" mass="40479">MTWVLVFDKGGIEEALKVEDDCWSAEGLLDVKPQVVLHDRLMSDAVLGGNGPIKSEHSYCTRMSNTDDDNSDDSNSTSLHKMQDDINDECYPAISLKLTGDQNEQDSSTRIIMIKDEPMSECESPPSSCPPSPTMAMPSHRNRSEKRKAAKQESERSRNGLASRNGLISQQSSRLIMPHLNIKIESNSTGFSLPPTPPSSTSSDSETGNVSPERPSSSPARRLFLSSTASSTRQPIQTPLISSQPKGSTGVLMLTEEEKRTLLAEGYPIPTRLPLSKAEEKSLKKIRRKIKNKISAQESRRKKKEYMDGLERKVEVLSSQNVEYKKRINSLEDSNSTLVSQVQKLQEMLGLRHLPTYNGAFVSIA</sequence>
<feature type="region of interest" description="Disordered" evidence="8">
    <location>
        <begin position="58"/>
        <end position="80"/>
    </location>
</feature>
<evidence type="ECO:0000256" key="5">
    <source>
        <dbReference type="ARBA" id="ARBA00023163"/>
    </source>
</evidence>
<feature type="region of interest" description="Disordered" evidence="8">
    <location>
        <begin position="186"/>
        <end position="249"/>
    </location>
</feature>
<feature type="domain" description="BZIP" evidence="9">
    <location>
        <begin position="282"/>
        <end position="345"/>
    </location>
</feature>